<organism evidence="3 4">
    <name type="scientific">Butyricicoccus pullicaecorum</name>
    <dbReference type="NCBI Taxonomy" id="501571"/>
    <lineage>
        <taxon>Bacteria</taxon>
        <taxon>Bacillati</taxon>
        <taxon>Bacillota</taxon>
        <taxon>Clostridia</taxon>
        <taxon>Eubacteriales</taxon>
        <taxon>Butyricicoccaceae</taxon>
        <taxon>Butyricicoccus</taxon>
    </lineage>
</organism>
<evidence type="ECO:0000313" key="3">
    <source>
        <dbReference type="EMBL" id="OUP53880.1"/>
    </source>
</evidence>
<dbReference type="GO" id="GO:0016758">
    <property type="term" value="F:hexosyltransferase activity"/>
    <property type="evidence" value="ECO:0007669"/>
    <property type="project" value="TreeGrafter"/>
</dbReference>
<dbReference type="InterPro" id="IPR004629">
    <property type="entry name" value="WecG_TagA_CpsF"/>
</dbReference>
<reference evidence="4" key="1">
    <citation type="submission" date="2017-04" db="EMBL/GenBank/DDBJ databases">
        <title>Function of individual gut microbiota members based on whole genome sequencing of pure cultures obtained from chicken caecum.</title>
        <authorList>
            <person name="Medvecky M."/>
            <person name="Cejkova D."/>
            <person name="Polansky O."/>
            <person name="Karasova D."/>
            <person name="Kubasova T."/>
            <person name="Cizek A."/>
            <person name="Rychlik I."/>
        </authorList>
    </citation>
    <scope>NUCLEOTIDE SEQUENCE [LARGE SCALE GENOMIC DNA]</scope>
    <source>
        <strain evidence="4">An180</strain>
    </source>
</reference>
<dbReference type="Proteomes" id="UP000195897">
    <property type="component" value="Unassembled WGS sequence"/>
</dbReference>
<gene>
    <name evidence="3" type="ORF">B5F17_04320</name>
</gene>
<evidence type="ECO:0000256" key="2">
    <source>
        <dbReference type="ARBA" id="ARBA00022679"/>
    </source>
</evidence>
<sequence>MDQIRAGKKGYVVTPNPEIVYATFEDPVFRDIVNRASLVLPDGIGVIYAARILGVPLAGKVPGIDFADALMYRMSQEGMRLFLLGAKPGVAEKAAENIKKKYPGLVIAGTQDGYFKDDQQAIDAVKAAGGADVMFTCLGAPKQERFMAGHMDELPVTLSCGLGGSLDVFAGTVQRAPELFRRLNLEWLHRLLKQPSRFGRMMKLPLFLLITIKTRLFGGKQS</sequence>
<accession>A0A1Y4LDC0</accession>
<proteinExistence type="predicted"/>
<dbReference type="NCBIfam" id="TIGR00696">
    <property type="entry name" value="wecG_tagA_cpsF"/>
    <property type="match status" value="1"/>
</dbReference>
<keyword evidence="1" id="KW-0328">Glycosyltransferase</keyword>
<name>A0A1Y4LDC0_9FIRM</name>
<keyword evidence="2 3" id="KW-0808">Transferase</keyword>
<dbReference type="AlphaFoldDB" id="A0A1Y4LDC0"/>
<evidence type="ECO:0000313" key="4">
    <source>
        <dbReference type="Proteomes" id="UP000195897"/>
    </source>
</evidence>
<dbReference type="PANTHER" id="PTHR34136:SF1">
    <property type="entry name" value="UDP-N-ACETYL-D-MANNOSAMINURONIC ACID TRANSFERASE"/>
    <property type="match status" value="1"/>
</dbReference>
<evidence type="ECO:0000256" key="1">
    <source>
        <dbReference type="ARBA" id="ARBA00022676"/>
    </source>
</evidence>
<dbReference type="CDD" id="cd06533">
    <property type="entry name" value="Glyco_transf_WecG_TagA"/>
    <property type="match status" value="1"/>
</dbReference>
<dbReference type="Pfam" id="PF03808">
    <property type="entry name" value="Glyco_tran_WecG"/>
    <property type="match status" value="1"/>
</dbReference>
<comment type="caution">
    <text evidence="3">The sequence shown here is derived from an EMBL/GenBank/DDBJ whole genome shotgun (WGS) entry which is preliminary data.</text>
</comment>
<dbReference type="EMBL" id="NFKK01000003">
    <property type="protein sequence ID" value="OUP53880.1"/>
    <property type="molecule type" value="Genomic_DNA"/>
</dbReference>
<protein>
    <submittedName>
        <fullName evidence="3">Glycosyltransferase</fullName>
    </submittedName>
</protein>
<dbReference type="PANTHER" id="PTHR34136">
    <property type="match status" value="1"/>
</dbReference>